<accession>A0AAW1W5Q4</accession>
<dbReference type="EMBL" id="JBEDUW010000006">
    <property type="protein sequence ID" value="KAK9919898.1"/>
    <property type="molecule type" value="Genomic_DNA"/>
</dbReference>
<evidence type="ECO:0008006" key="4">
    <source>
        <dbReference type="Google" id="ProtNLM"/>
    </source>
</evidence>
<gene>
    <name evidence="2" type="ORF">M0R45_028472</name>
</gene>
<reference evidence="2 3" key="1">
    <citation type="journal article" date="2023" name="G3 (Bethesda)">
        <title>A chromosome-length genome assembly and annotation of blackberry (Rubus argutus, cv. 'Hillquist').</title>
        <authorList>
            <person name="Bruna T."/>
            <person name="Aryal R."/>
            <person name="Dudchenko O."/>
            <person name="Sargent D.J."/>
            <person name="Mead D."/>
            <person name="Buti M."/>
            <person name="Cavallini A."/>
            <person name="Hytonen T."/>
            <person name="Andres J."/>
            <person name="Pham M."/>
            <person name="Weisz D."/>
            <person name="Mascagni F."/>
            <person name="Usai G."/>
            <person name="Natali L."/>
            <person name="Bassil N."/>
            <person name="Fernandez G.E."/>
            <person name="Lomsadze A."/>
            <person name="Armour M."/>
            <person name="Olukolu B."/>
            <person name="Poorten T."/>
            <person name="Britton C."/>
            <person name="Davik J."/>
            <person name="Ashrafi H."/>
            <person name="Aiden E.L."/>
            <person name="Borodovsky M."/>
            <person name="Worthington M."/>
        </authorList>
    </citation>
    <scope>NUCLEOTIDE SEQUENCE [LARGE SCALE GENOMIC DNA]</scope>
    <source>
        <strain evidence="2">PI 553951</strain>
    </source>
</reference>
<evidence type="ECO:0000313" key="2">
    <source>
        <dbReference type="EMBL" id="KAK9919898.1"/>
    </source>
</evidence>
<feature type="chain" id="PRO_5044013598" description="Secreted protein" evidence="1">
    <location>
        <begin position="22"/>
        <end position="125"/>
    </location>
</feature>
<name>A0AAW1W5Q4_RUBAR</name>
<comment type="caution">
    <text evidence="2">The sequence shown here is derived from an EMBL/GenBank/DDBJ whole genome shotgun (WGS) entry which is preliminary data.</text>
</comment>
<dbReference type="AlphaFoldDB" id="A0AAW1W5Q4"/>
<evidence type="ECO:0000256" key="1">
    <source>
        <dbReference type="SAM" id="SignalP"/>
    </source>
</evidence>
<keyword evidence="3" id="KW-1185">Reference proteome</keyword>
<evidence type="ECO:0000313" key="3">
    <source>
        <dbReference type="Proteomes" id="UP001457282"/>
    </source>
</evidence>
<keyword evidence="1" id="KW-0732">Signal</keyword>
<dbReference type="Proteomes" id="UP001457282">
    <property type="component" value="Unassembled WGS sequence"/>
</dbReference>
<proteinExistence type="predicted"/>
<sequence>MACVAALLALSLALSLASIFAAPPLGVDEHSDDGACHPQASGWLSLSPLLGLSSKASSCPSSLEAALLVSPLLAQIGSRPLLVDPCFDFRTGQRQYGLGVVFSLKRSLCSIFLRSRSGLLVLRWC</sequence>
<organism evidence="2 3">
    <name type="scientific">Rubus argutus</name>
    <name type="common">Southern blackberry</name>
    <dbReference type="NCBI Taxonomy" id="59490"/>
    <lineage>
        <taxon>Eukaryota</taxon>
        <taxon>Viridiplantae</taxon>
        <taxon>Streptophyta</taxon>
        <taxon>Embryophyta</taxon>
        <taxon>Tracheophyta</taxon>
        <taxon>Spermatophyta</taxon>
        <taxon>Magnoliopsida</taxon>
        <taxon>eudicotyledons</taxon>
        <taxon>Gunneridae</taxon>
        <taxon>Pentapetalae</taxon>
        <taxon>rosids</taxon>
        <taxon>fabids</taxon>
        <taxon>Rosales</taxon>
        <taxon>Rosaceae</taxon>
        <taxon>Rosoideae</taxon>
        <taxon>Rosoideae incertae sedis</taxon>
        <taxon>Rubus</taxon>
    </lineage>
</organism>
<feature type="signal peptide" evidence="1">
    <location>
        <begin position="1"/>
        <end position="21"/>
    </location>
</feature>
<protein>
    <recommendedName>
        <fullName evidence="4">Secreted protein</fullName>
    </recommendedName>
</protein>